<evidence type="ECO:0000313" key="2">
    <source>
        <dbReference type="EMBL" id="KAF9803424.1"/>
    </source>
</evidence>
<sequence length="794" mass="86182">MLKTEIASRFYHWTLIPNKPTTDAVTEAVPFVTADNKLCVLVNTRKSDGKYAAYCLIPDAKGSLEWKADSSVRDDATSVVVDRALGSRSNETSWGYFQTAKDNGKSYVQVTTTTLLGSNKAVASRIATGDYYGLCHVRLPTNNTKPLLFGIDSSTDVATYFKATVDANGKRTTSKVNLFGSSPVTKIAACLRTGVKPNGVATEWVEVFGVDQNKRLIHTESVPDPDKPALTQENSSVYLLSTGEYAVNVWSDSAVITTNASDVSLTSAGDGYAAMLVTQTADTDINLLHMTQDPATTQWHQDILSTPATSTTTAATKKQVYYVEITAFDANGIRMPNLLATIKSIQYCNANINGISTSIDAQRAFTAVTNSSGKICITVDAAESLSAPTLTISVEGMDPKDVIDVHPSGAIQKILKEITADGLKSAKDKTDDTNVFDKKVTDDQLKEIAKALNTLMEITDPPSTGKAPSGNPSSGNSPSYLPKNAGTSQGGVEVRPARESNFKFGLISHISSQGFGQQRVPGGLPAYTHKLSNPQVARPRSGFDLSLGRINGNSQLGFDLKFRGDKIQFTVLKAQEAKNLSLKELDKLPKLLFSLGDLFNDVINGAASIARVVASAVDDAVDVVIQVTKNAVDYVVKGVIHFASQAFELAMTIFRTVTSERCLFLKPVPVAEQRLRTIDPKKIFNWLFYQLPKVNHTAEIFRAMLVNFTDNANTLYTADFPKKAKDLADKAKNWLDSNCKTAEDHMKDLNVNSFDENGPKKDDNGTFDYFLDNLPSTATWLFNKVGDSRICGVP</sequence>
<accession>A0A8H7TXH1</accession>
<reference evidence="2" key="2">
    <citation type="journal article" name="Front. Microbiol.">
        <title>Degradative Capacity of Two Strains of Rhodonia placenta: From Phenotype to Genotype.</title>
        <authorList>
            <person name="Kolle M."/>
            <person name="Horta M.A.C."/>
            <person name="Nowrousian M."/>
            <person name="Ohm R.A."/>
            <person name="Benz J.P."/>
            <person name="Pilgard A."/>
        </authorList>
    </citation>
    <scope>NUCLEOTIDE SEQUENCE</scope>
    <source>
        <strain evidence="2">FPRL280</strain>
    </source>
</reference>
<dbReference type="Proteomes" id="UP000639403">
    <property type="component" value="Unassembled WGS sequence"/>
</dbReference>
<comment type="caution">
    <text evidence="2">The sequence shown here is derived from an EMBL/GenBank/DDBJ whole genome shotgun (WGS) entry which is preliminary data.</text>
</comment>
<name>A0A8H7TXH1_9APHY</name>
<protein>
    <submittedName>
        <fullName evidence="2">Uncharacterized protein</fullName>
    </submittedName>
</protein>
<dbReference type="EMBL" id="JADOXO010000513">
    <property type="protein sequence ID" value="KAF9803424.1"/>
    <property type="molecule type" value="Genomic_DNA"/>
</dbReference>
<evidence type="ECO:0000256" key="1">
    <source>
        <dbReference type="SAM" id="MobiDB-lite"/>
    </source>
</evidence>
<feature type="compositionally biased region" description="Low complexity" evidence="1">
    <location>
        <begin position="468"/>
        <end position="479"/>
    </location>
</feature>
<reference evidence="2" key="1">
    <citation type="submission" date="2020-11" db="EMBL/GenBank/DDBJ databases">
        <authorList>
            <person name="Koelle M."/>
            <person name="Horta M.A.C."/>
            <person name="Nowrousian M."/>
            <person name="Ohm R.A."/>
            <person name="Benz P."/>
            <person name="Pilgard A."/>
        </authorList>
    </citation>
    <scope>NUCLEOTIDE SEQUENCE</scope>
    <source>
        <strain evidence="2">FPRL280</strain>
    </source>
</reference>
<gene>
    <name evidence="2" type="ORF">IEO21_09697</name>
</gene>
<organism evidence="2 3">
    <name type="scientific">Rhodonia placenta</name>
    <dbReference type="NCBI Taxonomy" id="104341"/>
    <lineage>
        <taxon>Eukaryota</taxon>
        <taxon>Fungi</taxon>
        <taxon>Dikarya</taxon>
        <taxon>Basidiomycota</taxon>
        <taxon>Agaricomycotina</taxon>
        <taxon>Agaricomycetes</taxon>
        <taxon>Polyporales</taxon>
        <taxon>Adustoporiaceae</taxon>
        <taxon>Rhodonia</taxon>
    </lineage>
</organism>
<dbReference type="AlphaFoldDB" id="A0A8H7TXH1"/>
<evidence type="ECO:0000313" key="3">
    <source>
        <dbReference type="Proteomes" id="UP000639403"/>
    </source>
</evidence>
<feature type="region of interest" description="Disordered" evidence="1">
    <location>
        <begin position="458"/>
        <end position="493"/>
    </location>
</feature>
<proteinExistence type="predicted"/>